<keyword evidence="3" id="KW-0328">Glycosyltransferase</keyword>
<name>A0ABX2AW49_9BACT</name>
<dbReference type="Pfam" id="PF00535">
    <property type="entry name" value="Glycos_transf_2"/>
    <property type="match status" value="1"/>
</dbReference>
<protein>
    <submittedName>
        <fullName evidence="7">Glycosyltransferase family 2 protein</fullName>
    </submittedName>
</protein>
<sequence>MAWYDKYLTVYGRPLSEVPADVIDGARGRLAAMQSDSPQVSVVIIAHNEETRLSACLWSLSDMQTGYPLEIIGVDNNSDDGTARVYEAFGVRCIAEKRQSPGHARRCGLDNSRGKYHFFIDADTMYPARYIDLMMGRLGRDGVACVGTFWSFYPDARHSRLQLAVFELIRDTFLFLQHFKRPELCVRGMTFAFRADSAREVGIRTDIRRGEDGSLALGLKRYGRIDFLYSRHARVVTGYGTLNESSMFQSLLKRVKIQGRALLGMFHTKEHYEDSEDNIIR</sequence>
<comment type="subcellular location">
    <subcellularLocation>
        <location evidence="1">Cell membrane</location>
    </subcellularLocation>
</comment>
<evidence type="ECO:0000256" key="1">
    <source>
        <dbReference type="ARBA" id="ARBA00004236"/>
    </source>
</evidence>
<keyword evidence="2" id="KW-1003">Cell membrane</keyword>
<keyword evidence="5" id="KW-0472">Membrane</keyword>
<dbReference type="EMBL" id="JABKKE010000019">
    <property type="protein sequence ID" value="NPE14845.1"/>
    <property type="molecule type" value="Genomic_DNA"/>
</dbReference>
<evidence type="ECO:0000259" key="6">
    <source>
        <dbReference type="Pfam" id="PF00535"/>
    </source>
</evidence>
<keyword evidence="8" id="KW-1185">Reference proteome</keyword>
<dbReference type="InterPro" id="IPR029044">
    <property type="entry name" value="Nucleotide-diphossugar_trans"/>
</dbReference>
<evidence type="ECO:0000256" key="5">
    <source>
        <dbReference type="ARBA" id="ARBA00023136"/>
    </source>
</evidence>
<dbReference type="PANTHER" id="PTHR43646:SF2">
    <property type="entry name" value="GLYCOSYLTRANSFERASE 2-LIKE DOMAIN-CONTAINING PROTEIN"/>
    <property type="match status" value="1"/>
</dbReference>
<evidence type="ECO:0000256" key="2">
    <source>
        <dbReference type="ARBA" id="ARBA00022475"/>
    </source>
</evidence>
<reference evidence="7 8" key="1">
    <citation type="submission" date="2020-05" db="EMBL/GenBank/DDBJ databases">
        <title>Distinct polysaccharide utilization as determinants for interspecies competition between intestinal Prevotella spp.</title>
        <authorList>
            <person name="Galvez E.J.C."/>
            <person name="Iljazovic A."/>
            <person name="Strowig T."/>
        </authorList>
    </citation>
    <scope>NUCLEOTIDE SEQUENCE [LARGE SCALE GENOMIC DNA]</scope>
    <source>
        <strain evidence="7 8">PROD</strain>
    </source>
</reference>
<evidence type="ECO:0000256" key="4">
    <source>
        <dbReference type="ARBA" id="ARBA00022679"/>
    </source>
</evidence>
<dbReference type="SUPFAM" id="SSF53448">
    <property type="entry name" value="Nucleotide-diphospho-sugar transferases"/>
    <property type="match status" value="1"/>
</dbReference>
<comment type="caution">
    <text evidence="7">The sequence shown here is derived from an EMBL/GenBank/DDBJ whole genome shotgun (WGS) entry which is preliminary data.</text>
</comment>
<dbReference type="PANTHER" id="PTHR43646">
    <property type="entry name" value="GLYCOSYLTRANSFERASE"/>
    <property type="match status" value="1"/>
</dbReference>
<dbReference type="Proteomes" id="UP001193734">
    <property type="component" value="Unassembled WGS sequence"/>
</dbReference>
<dbReference type="InterPro" id="IPR001173">
    <property type="entry name" value="Glyco_trans_2-like"/>
</dbReference>
<dbReference type="GeneID" id="82158295"/>
<evidence type="ECO:0000313" key="7">
    <source>
        <dbReference type="EMBL" id="NPE14845.1"/>
    </source>
</evidence>
<organism evidence="7 8">
    <name type="scientific">Xylanibacter rodentium</name>
    <dbReference type="NCBI Taxonomy" id="2736289"/>
    <lineage>
        <taxon>Bacteria</taxon>
        <taxon>Pseudomonadati</taxon>
        <taxon>Bacteroidota</taxon>
        <taxon>Bacteroidia</taxon>
        <taxon>Bacteroidales</taxon>
        <taxon>Prevotellaceae</taxon>
        <taxon>Xylanibacter</taxon>
    </lineage>
</organism>
<evidence type="ECO:0000256" key="3">
    <source>
        <dbReference type="ARBA" id="ARBA00022676"/>
    </source>
</evidence>
<accession>A0ABX2AW49</accession>
<feature type="domain" description="Glycosyltransferase 2-like" evidence="6">
    <location>
        <begin position="41"/>
        <end position="200"/>
    </location>
</feature>
<keyword evidence="4" id="KW-0808">Transferase</keyword>
<dbReference type="CDD" id="cd00761">
    <property type="entry name" value="Glyco_tranf_GTA_type"/>
    <property type="match status" value="1"/>
</dbReference>
<dbReference type="RefSeq" id="WP_172178138.1">
    <property type="nucleotide sequence ID" value="NZ_CASGIA010000014.1"/>
</dbReference>
<evidence type="ECO:0000313" key="8">
    <source>
        <dbReference type="Proteomes" id="UP001193734"/>
    </source>
</evidence>
<gene>
    <name evidence="7" type="ORF">HPS55_11015</name>
</gene>
<proteinExistence type="predicted"/>
<dbReference type="Gene3D" id="3.90.550.10">
    <property type="entry name" value="Spore Coat Polysaccharide Biosynthesis Protein SpsA, Chain A"/>
    <property type="match status" value="1"/>
</dbReference>